<sequence>MRPDTHTFRSRCSIARTLEILGDKWTLLVLRDLMWHGKDRFKALQESEEHIPANLLSERLKRLQDWGLIEKEAYQERPTRYRYRLTEEGRSLEPVLLQIMRWGHAHLGGGLFDPVSGRSQQATPDKA</sequence>
<organism evidence="5 6">
    <name type="scientific">Celeribacter neptunius</name>
    <dbReference type="NCBI Taxonomy" id="588602"/>
    <lineage>
        <taxon>Bacteria</taxon>
        <taxon>Pseudomonadati</taxon>
        <taxon>Pseudomonadota</taxon>
        <taxon>Alphaproteobacteria</taxon>
        <taxon>Rhodobacterales</taxon>
        <taxon>Roseobacteraceae</taxon>
        <taxon>Celeribacter</taxon>
    </lineage>
</organism>
<keyword evidence="6" id="KW-1185">Reference proteome</keyword>
<dbReference type="RefSeq" id="WP_090059791.1">
    <property type="nucleotide sequence ID" value="NZ_FORH01000002.1"/>
</dbReference>
<dbReference type="Proteomes" id="UP000199630">
    <property type="component" value="Unassembled WGS sequence"/>
</dbReference>
<evidence type="ECO:0000256" key="1">
    <source>
        <dbReference type="ARBA" id="ARBA00023015"/>
    </source>
</evidence>
<gene>
    <name evidence="5" type="ORF">SAMN04487991_1608</name>
</gene>
<dbReference type="SUPFAM" id="SSF46785">
    <property type="entry name" value="Winged helix' DNA-binding domain"/>
    <property type="match status" value="1"/>
</dbReference>
<proteinExistence type="predicted"/>
<dbReference type="Gene3D" id="1.10.10.10">
    <property type="entry name" value="Winged helix-like DNA-binding domain superfamily/Winged helix DNA-binding domain"/>
    <property type="match status" value="1"/>
</dbReference>
<dbReference type="AlphaFoldDB" id="A0A1I3PAC3"/>
<evidence type="ECO:0000256" key="3">
    <source>
        <dbReference type="ARBA" id="ARBA00023163"/>
    </source>
</evidence>
<dbReference type="PROSITE" id="PS51118">
    <property type="entry name" value="HTH_HXLR"/>
    <property type="match status" value="1"/>
</dbReference>
<dbReference type="Pfam" id="PF01638">
    <property type="entry name" value="HxlR"/>
    <property type="match status" value="1"/>
</dbReference>
<evidence type="ECO:0000313" key="5">
    <source>
        <dbReference type="EMBL" id="SFJ18287.1"/>
    </source>
</evidence>
<keyword evidence="2" id="KW-0238">DNA-binding</keyword>
<keyword evidence="1" id="KW-0805">Transcription regulation</keyword>
<protein>
    <submittedName>
        <fullName evidence="5">Transcriptional regulator, HxlR family</fullName>
    </submittedName>
</protein>
<dbReference type="InterPro" id="IPR036388">
    <property type="entry name" value="WH-like_DNA-bd_sf"/>
</dbReference>
<dbReference type="STRING" id="588602.SAMN04487991_1608"/>
<dbReference type="InterPro" id="IPR036390">
    <property type="entry name" value="WH_DNA-bd_sf"/>
</dbReference>
<dbReference type="EMBL" id="FORH01000002">
    <property type="protein sequence ID" value="SFJ18287.1"/>
    <property type="molecule type" value="Genomic_DNA"/>
</dbReference>
<evidence type="ECO:0000313" key="6">
    <source>
        <dbReference type="Proteomes" id="UP000199630"/>
    </source>
</evidence>
<dbReference type="InterPro" id="IPR002577">
    <property type="entry name" value="HTH_HxlR"/>
</dbReference>
<keyword evidence="3" id="KW-0804">Transcription</keyword>
<reference evidence="6" key="1">
    <citation type="submission" date="2016-10" db="EMBL/GenBank/DDBJ databases">
        <authorList>
            <person name="Varghese N."/>
            <person name="Submissions S."/>
        </authorList>
    </citation>
    <scope>NUCLEOTIDE SEQUENCE [LARGE SCALE GENOMIC DNA]</scope>
    <source>
        <strain evidence="6">DSM 26471</strain>
    </source>
</reference>
<accession>A0A1I3PAC3</accession>
<dbReference type="PANTHER" id="PTHR33204">
    <property type="entry name" value="TRANSCRIPTIONAL REGULATOR, MARR FAMILY"/>
    <property type="match status" value="1"/>
</dbReference>
<name>A0A1I3PAC3_9RHOB</name>
<feature type="domain" description="HTH hxlR-type" evidence="4">
    <location>
        <begin position="12"/>
        <end position="111"/>
    </location>
</feature>
<dbReference type="GO" id="GO:0003677">
    <property type="term" value="F:DNA binding"/>
    <property type="evidence" value="ECO:0007669"/>
    <property type="project" value="UniProtKB-KW"/>
</dbReference>
<dbReference type="OrthoDB" id="9782219at2"/>
<evidence type="ECO:0000259" key="4">
    <source>
        <dbReference type="PROSITE" id="PS51118"/>
    </source>
</evidence>
<evidence type="ECO:0000256" key="2">
    <source>
        <dbReference type="ARBA" id="ARBA00023125"/>
    </source>
</evidence>
<dbReference type="PANTHER" id="PTHR33204:SF18">
    <property type="entry name" value="TRANSCRIPTIONAL REGULATORY PROTEIN"/>
    <property type="match status" value="1"/>
</dbReference>